<dbReference type="CDD" id="cd07123">
    <property type="entry name" value="ALDH_F4-17_P5CDH"/>
    <property type="match status" value="1"/>
</dbReference>
<evidence type="ECO:0000259" key="11">
    <source>
        <dbReference type="Pfam" id="PF00171"/>
    </source>
</evidence>
<dbReference type="FunFam" id="3.40.605.10:FF:000006">
    <property type="entry name" value="1-pyrroline-5-carboxylate dehydrogenase"/>
    <property type="match status" value="1"/>
</dbReference>
<dbReference type="PROSITE" id="PS00070">
    <property type="entry name" value="ALDEHYDE_DEHYDR_CYS"/>
    <property type="match status" value="1"/>
</dbReference>
<keyword evidence="3 8" id="KW-0560">Oxidoreductase</keyword>
<dbReference type="InterPro" id="IPR050485">
    <property type="entry name" value="Proline_metab_enzyme"/>
</dbReference>
<dbReference type="Gene3D" id="3.40.309.10">
    <property type="entry name" value="Aldehyde Dehydrogenase, Chain A, domain 2"/>
    <property type="match status" value="1"/>
</dbReference>
<proteinExistence type="inferred from homology"/>
<dbReference type="Gene3D" id="3.40.605.10">
    <property type="entry name" value="Aldehyde Dehydrogenase, Chain A, domain 1"/>
    <property type="match status" value="1"/>
</dbReference>
<dbReference type="InterPro" id="IPR016160">
    <property type="entry name" value="Ald_DH_CS_CYS"/>
</dbReference>
<dbReference type="EC" id="1.2.1.88" evidence="9"/>
<organism evidence="12 13">
    <name type="scientific">Diatrype stigma</name>
    <dbReference type="NCBI Taxonomy" id="117547"/>
    <lineage>
        <taxon>Eukaryota</taxon>
        <taxon>Fungi</taxon>
        <taxon>Dikarya</taxon>
        <taxon>Ascomycota</taxon>
        <taxon>Pezizomycotina</taxon>
        <taxon>Sordariomycetes</taxon>
        <taxon>Xylariomycetidae</taxon>
        <taxon>Xylariales</taxon>
        <taxon>Diatrypaceae</taxon>
        <taxon>Diatrype</taxon>
    </lineage>
</organism>
<comment type="catalytic activity">
    <reaction evidence="6 9">
        <text>L-glutamate 5-semialdehyde + NAD(+) + H2O = L-glutamate + NADH + 2 H(+)</text>
        <dbReference type="Rhea" id="RHEA:30235"/>
        <dbReference type="ChEBI" id="CHEBI:15377"/>
        <dbReference type="ChEBI" id="CHEBI:15378"/>
        <dbReference type="ChEBI" id="CHEBI:29985"/>
        <dbReference type="ChEBI" id="CHEBI:57540"/>
        <dbReference type="ChEBI" id="CHEBI:57945"/>
        <dbReference type="ChEBI" id="CHEBI:58066"/>
        <dbReference type="EC" id="1.2.1.88"/>
    </reaction>
</comment>
<dbReference type="InterPro" id="IPR029510">
    <property type="entry name" value="Ald_DH_CS_GLU"/>
</dbReference>
<evidence type="ECO:0000256" key="9">
    <source>
        <dbReference type="RuleBase" id="RU366016"/>
    </source>
</evidence>
<feature type="active site" evidence="7">
    <location>
        <position position="344"/>
    </location>
</feature>
<dbReference type="GO" id="GO:0005759">
    <property type="term" value="C:mitochondrial matrix"/>
    <property type="evidence" value="ECO:0007669"/>
    <property type="project" value="TreeGrafter"/>
</dbReference>
<evidence type="ECO:0000313" key="12">
    <source>
        <dbReference type="EMBL" id="KAK7752874.1"/>
    </source>
</evidence>
<evidence type="ECO:0000256" key="3">
    <source>
        <dbReference type="ARBA" id="ARBA00023002"/>
    </source>
</evidence>
<dbReference type="PANTHER" id="PTHR42862:SF1">
    <property type="entry name" value="DELTA-1-PYRROLINE-5-CARBOXYLATE DEHYDROGENASE 2, ISOFORM A-RELATED"/>
    <property type="match status" value="1"/>
</dbReference>
<dbReference type="AlphaFoldDB" id="A0AAN9UPK2"/>
<evidence type="ECO:0000256" key="2">
    <source>
        <dbReference type="ARBA" id="ARBA00009986"/>
    </source>
</evidence>
<dbReference type="GO" id="GO:0003842">
    <property type="term" value="F:L-glutamate gamma-semialdehyde dehydrogenase activity"/>
    <property type="evidence" value="ECO:0007669"/>
    <property type="project" value="UniProtKB-UniRule"/>
</dbReference>
<dbReference type="InterPro" id="IPR016161">
    <property type="entry name" value="Ald_DH/histidinol_DH"/>
</dbReference>
<feature type="domain" description="Aldehyde dehydrogenase" evidence="11">
    <location>
        <begin position="107"/>
        <end position="585"/>
    </location>
</feature>
<accession>A0AAN9UPK2</accession>
<evidence type="ECO:0000256" key="1">
    <source>
        <dbReference type="ARBA" id="ARBA00004786"/>
    </source>
</evidence>
<dbReference type="PROSITE" id="PS00687">
    <property type="entry name" value="ALDEHYDE_DEHYDR_GLU"/>
    <property type="match status" value="1"/>
</dbReference>
<name>A0AAN9UPK2_9PEZI</name>
<evidence type="ECO:0000256" key="6">
    <source>
        <dbReference type="ARBA" id="ARBA00048142"/>
    </source>
</evidence>
<keyword evidence="5 9" id="KW-0642">Proline metabolism</keyword>
<comment type="pathway">
    <text evidence="1 9">Amino-acid degradation; L-proline degradation into L-glutamate; L-glutamate from L-proline: step 2/2.</text>
</comment>
<comment type="similarity">
    <text evidence="2 8">Belongs to the aldehyde dehydrogenase family.</text>
</comment>
<evidence type="ECO:0000256" key="5">
    <source>
        <dbReference type="ARBA" id="ARBA00023062"/>
    </source>
</evidence>
<reference evidence="12 13" key="1">
    <citation type="submission" date="2024-02" db="EMBL/GenBank/DDBJ databases">
        <title>De novo assembly and annotation of 12 fungi associated with fruit tree decline syndrome in Ontario, Canada.</title>
        <authorList>
            <person name="Sulman M."/>
            <person name="Ellouze W."/>
            <person name="Ilyukhin E."/>
        </authorList>
    </citation>
    <scope>NUCLEOTIDE SEQUENCE [LARGE SCALE GENOMIC DNA]</scope>
    <source>
        <strain evidence="12 13">M11/M66-122</strain>
    </source>
</reference>
<protein>
    <recommendedName>
        <fullName evidence="9 10">Multifunctional fusion protein</fullName>
    </recommendedName>
    <domain>
        <recommendedName>
            <fullName evidence="10">Delta-1-pyrroline-5-carboxylate dehydrogenase</fullName>
            <shortName evidence="10">P5C dehydrogenase</shortName>
        </recommendedName>
        <alternativeName>
            <fullName evidence="9">L-glutamate gamma-semialdehyde dehydrogenase</fullName>
        </alternativeName>
    </domain>
    <domain>
        <recommendedName>
            <fullName evidence="9">L-glutamate gamma-semialdehyde dehydrogenase</fullName>
            <ecNumber evidence="9">1.2.1.88</ecNumber>
        </recommendedName>
    </domain>
</protein>
<gene>
    <name evidence="12" type="primary">PUT2</name>
    <name evidence="12" type="ORF">SLS62_005216</name>
</gene>
<dbReference type="EMBL" id="JAKJXP020000034">
    <property type="protein sequence ID" value="KAK7752874.1"/>
    <property type="molecule type" value="Genomic_DNA"/>
</dbReference>
<evidence type="ECO:0000313" key="13">
    <source>
        <dbReference type="Proteomes" id="UP001320420"/>
    </source>
</evidence>
<keyword evidence="13" id="KW-1185">Reference proteome</keyword>
<dbReference type="FunFam" id="3.40.309.10:FF:000005">
    <property type="entry name" value="1-pyrroline-5-carboxylate dehydrogenase 1"/>
    <property type="match status" value="1"/>
</dbReference>
<comment type="caution">
    <text evidence="12">The sequence shown here is derived from an EMBL/GenBank/DDBJ whole genome shotgun (WGS) entry which is preliminary data.</text>
</comment>
<dbReference type="SUPFAM" id="SSF53720">
    <property type="entry name" value="ALDH-like"/>
    <property type="match status" value="1"/>
</dbReference>
<dbReference type="InterPro" id="IPR005931">
    <property type="entry name" value="P5CDH/ALDH4A1"/>
</dbReference>
<evidence type="ECO:0000256" key="7">
    <source>
        <dbReference type="PROSITE-ProRule" id="PRU10007"/>
    </source>
</evidence>
<dbReference type="InterPro" id="IPR016162">
    <property type="entry name" value="Ald_DH_N"/>
</dbReference>
<dbReference type="Proteomes" id="UP001320420">
    <property type="component" value="Unassembled WGS sequence"/>
</dbReference>
<dbReference type="PANTHER" id="PTHR42862">
    <property type="entry name" value="DELTA-1-PYRROLINE-5-CARBOXYLATE DEHYDROGENASE 1, ISOFORM A-RELATED"/>
    <property type="match status" value="1"/>
</dbReference>
<keyword evidence="4 9" id="KW-0520">NAD</keyword>
<dbReference type="InterPro" id="IPR015590">
    <property type="entry name" value="Aldehyde_DH_dom"/>
</dbReference>
<dbReference type="InterPro" id="IPR016163">
    <property type="entry name" value="Ald_DH_C"/>
</dbReference>
<sequence length="605" mass="64489">MAASRKSCGGLAIACRSGLQVASRGYARRVPSQLVATRSLTTTSPRLTTLASFKTPRVFNEPNQHYEKGSPQRAGLYSAVEGLKKKGPIDIPIVVGGKEITTPKKGRQHNPSDHASTVANYSLASTADVNKAIEAALAAKPAWEAMPFADRAAVFLKAADLISTKYRYEIMAVTMLGQGKNAWQAEIDAAAELCDFFRFNVAYAEELYAQQPSFHAPGVWNRVEYRPLEGFVYAVSPFNFTAIGGNLAGAPALLGNVVLWKPSDSAVASAHLVYRILREAGLPENVIQFVPGDAEEVTRAALGHRQFAALHYTGSTAVFRSLYGQVGAGVAEGRYAGYPRVVGETGGKNFHLVHRSADLANAAVQTVRGAFEYQGQKCSATSRAYVPASAWPEFKDKLIAETKSLVVGPPTDPANFVGPVIHAGSFNKLARVIDDAKNDPDLELLAGGAYDDSKGYFVQPTIYRAKTATHPLLSTELFGPILTVHVYDDAASAGVVDPAQDKAFADACALVDGASEYGLTGSVFAADRRAVRVAEERLRNAAGNFYVNCKSTGAVVGQQPFGGGRASGTNDKAGSINLLGRFVSVRSIKEEFGATTKVPYPSNEV</sequence>
<evidence type="ECO:0000256" key="10">
    <source>
        <dbReference type="RuleBase" id="RU366030"/>
    </source>
</evidence>
<dbReference type="GO" id="GO:0010133">
    <property type="term" value="P:L-proline catabolic process to L-glutamate"/>
    <property type="evidence" value="ECO:0007669"/>
    <property type="project" value="UniProtKB-UniRule"/>
</dbReference>
<evidence type="ECO:0000256" key="4">
    <source>
        <dbReference type="ARBA" id="ARBA00023027"/>
    </source>
</evidence>
<evidence type="ECO:0000256" key="8">
    <source>
        <dbReference type="RuleBase" id="RU003345"/>
    </source>
</evidence>
<dbReference type="NCBIfam" id="TIGR01236">
    <property type="entry name" value="D1pyr5carbox1"/>
    <property type="match status" value="1"/>
</dbReference>
<dbReference type="Pfam" id="PF00171">
    <property type="entry name" value="Aldedh"/>
    <property type="match status" value="1"/>
</dbReference>